<comment type="subunit">
    <text evidence="7">The complex is composed of two ATP-binding proteins (PotA), two transmembrane proteins (PotB and PotC) and a solute-binding protein (PotD).</text>
</comment>
<evidence type="ECO:0000313" key="10">
    <source>
        <dbReference type="Proteomes" id="UP001049518"/>
    </source>
</evidence>
<comment type="catalytic activity">
    <reaction evidence="7">
        <text>ATP + H2O + polyamine-[polyamine-binding protein]Side 1 = ADP + phosphate + polyamineSide 2 + [polyamine-binding protein]Side 1.</text>
        <dbReference type="EC" id="7.6.2.11"/>
    </reaction>
</comment>
<dbReference type="EC" id="7.6.2.11" evidence="7"/>
<reference evidence="9" key="1">
    <citation type="submission" date="2020-07" db="EMBL/GenBank/DDBJ databases">
        <authorList>
            <person name="Tarantini F.S."/>
            <person name="Hong K.W."/>
            <person name="Chan K.G."/>
        </authorList>
    </citation>
    <scope>NUCLEOTIDE SEQUENCE</scope>
    <source>
        <strain evidence="9">32-07</strain>
    </source>
</reference>
<dbReference type="Pfam" id="PF08402">
    <property type="entry name" value="TOBE_2"/>
    <property type="match status" value="1"/>
</dbReference>
<dbReference type="InterPro" id="IPR027417">
    <property type="entry name" value="P-loop_NTPase"/>
</dbReference>
<dbReference type="Gene3D" id="3.40.50.300">
    <property type="entry name" value="P-loop containing nucleotide triphosphate hydrolases"/>
    <property type="match status" value="1"/>
</dbReference>
<dbReference type="PANTHER" id="PTHR42781:SF6">
    <property type="entry name" value="SPERMIDINE_PUTRESCINE IMPORT ATP-BINDING PROTEIN POTA"/>
    <property type="match status" value="1"/>
</dbReference>
<name>A0ABX8R5T0_9ACTN</name>
<protein>
    <recommendedName>
        <fullName evidence="7">Spermidine/putrescine import ATP-binding protein PotA</fullName>
        <ecNumber evidence="7">7.6.2.11</ecNumber>
    </recommendedName>
</protein>
<evidence type="ECO:0000259" key="8">
    <source>
        <dbReference type="PROSITE" id="PS50893"/>
    </source>
</evidence>
<dbReference type="InterPro" id="IPR050093">
    <property type="entry name" value="ABC_SmlMolc_Importer"/>
</dbReference>
<evidence type="ECO:0000256" key="2">
    <source>
        <dbReference type="ARBA" id="ARBA00022475"/>
    </source>
</evidence>
<comment type="similarity">
    <text evidence="7">Belongs to the ABC transporter superfamily. Spermidine/putrescine importer (TC 3.A.1.11.1) family.</text>
</comment>
<gene>
    <name evidence="7" type="primary">potA</name>
    <name evidence="9" type="ORF">AGRA3207_001910</name>
</gene>
<organism evidence="9 10">
    <name type="scientific">Actinomadura graeca</name>
    <dbReference type="NCBI Taxonomy" id="2750812"/>
    <lineage>
        <taxon>Bacteria</taxon>
        <taxon>Bacillati</taxon>
        <taxon>Actinomycetota</taxon>
        <taxon>Actinomycetes</taxon>
        <taxon>Streptosporangiales</taxon>
        <taxon>Thermomonosporaceae</taxon>
        <taxon>Actinomadura</taxon>
    </lineage>
</organism>
<dbReference type="SUPFAM" id="SSF50331">
    <property type="entry name" value="MOP-like"/>
    <property type="match status" value="1"/>
</dbReference>
<keyword evidence="2 7" id="KW-1003">Cell membrane</keyword>
<dbReference type="Proteomes" id="UP001049518">
    <property type="component" value="Chromosome"/>
</dbReference>
<dbReference type="EMBL" id="CP059572">
    <property type="protein sequence ID" value="QXJ26429.1"/>
    <property type="molecule type" value="Genomic_DNA"/>
</dbReference>
<keyword evidence="4 7" id="KW-0067">ATP-binding</keyword>
<dbReference type="InterPro" id="IPR003439">
    <property type="entry name" value="ABC_transporter-like_ATP-bd"/>
</dbReference>
<evidence type="ECO:0000256" key="1">
    <source>
        <dbReference type="ARBA" id="ARBA00022448"/>
    </source>
</evidence>
<dbReference type="InterPro" id="IPR017871">
    <property type="entry name" value="ABC_transporter-like_CS"/>
</dbReference>
<dbReference type="InterPro" id="IPR013611">
    <property type="entry name" value="Transp-assoc_OB_typ2"/>
</dbReference>
<dbReference type="SUPFAM" id="SSF52540">
    <property type="entry name" value="P-loop containing nucleoside triphosphate hydrolases"/>
    <property type="match status" value="1"/>
</dbReference>
<dbReference type="Pfam" id="PF00005">
    <property type="entry name" value="ABC_tran"/>
    <property type="match status" value="1"/>
</dbReference>
<evidence type="ECO:0000313" key="9">
    <source>
        <dbReference type="EMBL" id="QXJ26429.1"/>
    </source>
</evidence>
<keyword evidence="6 7" id="KW-0472">Membrane</keyword>
<dbReference type="PROSITE" id="PS00211">
    <property type="entry name" value="ABC_TRANSPORTER_1"/>
    <property type="match status" value="1"/>
</dbReference>
<dbReference type="InterPro" id="IPR003593">
    <property type="entry name" value="AAA+_ATPase"/>
</dbReference>
<feature type="domain" description="ABC transporter" evidence="8">
    <location>
        <begin position="24"/>
        <end position="256"/>
    </location>
</feature>
<keyword evidence="5 7" id="KW-1278">Translocase</keyword>
<dbReference type="InterPro" id="IPR008995">
    <property type="entry name" value="Mo/tungstate-bd_C_term_dom"/>
</dbReference>
<comment type="function">
    <text evidence="7">Part of the ABC transporter complex PotABCD involved in spermidine/putrescine import. Responsible for energy coupling to the transport system.</text>
</comment>
<dbReference type="NCBIfam" id="TIGR01187">
    <property type="entry name" value="potA"/>
    <property type="match status" value="1"/>
</dbReference>
<dbReference type="InterPro" id="IPR005893">
    <property type="entry name" value="PotA-like"/>
</dbReference>
<evidence type="ECO:0000256" key="5">
    <source>
        <dbReference type="ARBA" id="ARBA00022967"/>
    </source>
</evidence>
<proteinExistence type="inferred from homology"/>
<dbReference type="PANTHER" id="PTHR42781">
    <property type="entry name" value="SPERMIDINE/PUTRESCINE IMPORT ATP-BINDING PROTEIN POTA"/>
    <property type="match status" value="1"/>
</dbReference>
<accession>A0ABX8R5T0</accession>
<evidence type="ECO:0000256" key="4">
    <source>
        <dbReference type="ARBA" id="ARBA00022840"/>
    </source>
</evidence>
<keyword evidence="3 7" id="KW-0547">Nucleotide-binding</keyword>
<keyword evidence="10" id="KW-1185">Reference proteome</keyword>
<evidence type="ECO:0000256" key="3">
    <source>
        <dbReference type="ARBA" id="ARBA00022741"/>
    </source>
</evidence>
<dbReference type="PROSITE" id="PS50893">
    <property type="entry name" value="ABC_TRANSPORTER_2"/>
    <property type="match status" value="1"/>
</dbReference>
<evidence type="ECO:0000256" key="7">
    <source>
        <dbReference type="RuleBase" id="RU364083"/>
    </source>
</evidence>
<keyword evidence="1 7" id="KW-0813">Transport</keyword>
<sequence length="405" mass="44059">MGDNGRTGATEGTRVSDKHLGASISLQGLVKRFGSVTAVDGISLDVGEGEFLSLLGSSGSGKSTTLMMLAGFERPDAGRILLDGRDIGDVPANKRNLGMVFQSYALFPHMSVLENVAYPLQMRKVRAKEIRAKVRSVLDLVRLPFEQFGERRPAQLSGGQQQRVALARALVYEPRVLLMDEPLGALDKQLRSEMQLEIKRINTRLGLTVVYVTHDQQEALTMSDRIALLRDGRIEQVGDPETLYERPTSTYVADFLGESNFFPVVRDAADRSIWHLRNGRTVNVLQSPSGGTADTRVLAIRPERVRLTPHPGPGWLDGQVAEAVYVGDHRRIEVRCGELGRVVAFLPAHGPSARLAVGSTVSVDWDTDAAVLLPEADAVPEAPALAAGEVAPGTREDFLSQRGPK</sequence>
<dbReference type="GO" id="GO:0005524">
    <property type="term" value="F:ATP binding"/>
    <property type="evidence" value="ECO:0007669"/>
    <property type="project" value="UniProtKB-KW"/>
</dbReference>
<dbReference type="SMART" id="SM00382">
    <property type="entry name" value="AAA"/>
    <property type="match status" value="1"/>
</dbReference>
<evidence type="ECO:0000256" key="6">
    <source>
        <dbReference type="ARBA" id="ARBA00023136"/>
    </source>
</evidence>